<comment type="caution">
    <text evidence="4">The sequence shown here is derived from an EMBL/GenBank/DDBJ whole genome shotgun (WGS) entry which is preliminary data.</text>
</comment>
<gene>
    <name evidence="4" type="primary">jg7811</name>
    <name evidence="4" type="ORF">PAEG_LOCUS2525</name>
</gene>
<evidence type="ECO:0000313" key="5">
    <source>
        <dbReference type="Proteomes" id="UP000838756"/>
    </source>
</evidence>
<accession>A0A8S4QH99</accession>
<dbReference type="Pfam" id="PF07743">
    <property type="entry name" value="HSCB_C"/>
    <property type="match status" value="1"/>
</dbReference>
<dbReference type="InterPro" id="IPR036386">
    <property type="entry name" value="HscB_C_sf"/>
</dbReference>
<dbReference type="InterPro" id="IPR009073">
    <property type="entry name" value="HscB_oligo_C"/>
</dbReference>
<dbReference type="GO" id="GO:0051259">
    <property type="term" value="P:protein complex oligomerization"/>
    <property type="evidence" value="ECO:0007669"/>
    <property type="project" value="InterPro"/>
</dbReference>
<dbReference type="GO" id="GO:0051087">
    <property type="term" value="F:protein-folding chaperone binding"/>
    <property type="evidence" value="ECO:0007669"/>
    <property type="project" value="InterPro"/>
</dbReference>
<organism evidence="4 5">
    <name type="scientific">Pararge aegeria aegeria</name>
    <dbReference type="NCBI Taxonomy" id="348720"/>
    <lineage>
        <taxon>Eukaryota</taxon>
        <taxon>Metazoa</taxon>
        <taxon>Ecdysozoa</taxon>
        <taxon>Arthropoda</taxon>
        <taxon>Hexapoda</taxon>
        <taxon>Insecta</taxon>
        <taxon>Pterygota</taxon>
        <taxon>Neoptera</taxon>
        <taxon>Endopterygota</taxon>
        <taxon>Lepidoptera</taxon>
        <taxon>Glossata</taxon>
        <taxon>Ditrysia</taxon>
        <taxon>Papilionoidea</taxon>
        <taxon>Nymphalidae</taxon>
        <taxon>Satyrinae</taxon>
        <taxon>Satyrini</taxon>
        <taxon>Parargina</taxon>
        <taxon>Pararge</taxon>
    </lineage>
</organism>
<feature type="domain" description="Co-chaperone HscB C-terminal oligomerisation" evidence="3">
    <location>
        <begin position="88"/>
        <end position="156"/>
    </location>
</feature>
<evidence type="ECO:0000259" key="3">
    <source>
        <dbReference type="Pfam" id="PF07743"/>
    </source>
</evidence>
<evidence type="ECO:0000256" key="2">
    <source>
        <dbReference type="ARBA" id="ARBA00023186"/>
    </source>
</evidence>
<keyword evidence="2" id="KW-0143">Chaperone</keyword>
<sequence length="164" mass="19370">MRKENVVVERVFMSSNHFTLFGIEPAFNISFDELEKKYIELSKTDINERESKSMENINKAYQVLKSPLKRAEHLLDLFDVKSKKEHLDPEILNESMEIREYFLDCDDLQFASRMIDEKVKDCTKNLINAFATKNFDEAATQVFRLRYLYKSFEEIKENAASSNF</sequence>
<comment type="similarity">
    <text evidence="1">Belongs to the HscB family.</text>
</comment>
<dbReference type="OrthoDB" id="448954at2759"/>
<dbReference type="AlphaFoldDB" id="A0A8S4QH99"/>
<dbReference type="EMBL" id="CAKXAJ010007913">
    <property type="protein sequence ID" value="CAH2210635.1"/>
    <property type="molecule type" value="Genomic_DNA"/>
</dbReference>
<dbReference type="SUPFAM" id="SSF46565">
    <property type="entry name" value="Chaperone J-domain"/>
    <property type="match status" value="1"/>
</dbReference>
<protein>
    <submittedName>
        <fullName evidence="4">Jg7811 protein</fullName>
    </submittedName>
</protein>
<dbReference type="Gene3D" id="1.10.287.110">
    <property type="entry name" value="DnaJ domain"/>
    <property type="match status" value="1"/>
</dbReference>
<dbReference type="PANTHER" id="PTHR14021:SF15">
    <property type="entry name" value="IRON-SULFUR CLUSTER CO-CHAPERONE PROTEIN HSCB"/>
    <property type="match status" value="1"/>
</dbReference>
<dbReference type="Gene3D" id="1.20.1280.20">
    <property type="entry name" value="HscB, C-terminal domain"/>
    <property type="match status" value="1"/>
</dbReference>
<proteinExistence type="inferred from homology"/>
<dbReference type="InterPro" id="IPR004640">
    <property type="entry name" value="HscB"/>
</dbReference>
<dbReference type="PANTHER" id="PTHR14021">
    <property type="entry name" value="IRON-SULFUR CLUSTER CO-CHAPERONE PROTEIN HSCB"/>
    <property type="match status" value="1"/>
</dbReference>
<dbReference type="InterPro" id="IPR036869">
    <property type="entry name" value="J_dom_sf"/>
</dbReference>
<dbReference type="GO" id="GO:0001671">
    <property type="term" value="F:ATPase activator activity"/>
    <property type="evidence" value="ECO:0007669"/>
    <property type="project" value="InterPro"/>
</dbReference>
<dbReference type="Proteomes" id="UP000838756">
    <property type="component" value="Unassembled WGS sequence"/>
</dbReference>
<name>A0A8S4QH99_9NEOP</name>
<reference evidence="4" key="1">
    <citation type="submission" date="2022-03" db="EMBL/GenBank/DDBJ databases">
        <authorList>
            <person name="Lindestad O."/>
        </authorList>
    </citation>
    <scope>NUCLEOTIDE SEQUENCE</scope>
</reference>
<evidence type="ECO:0000313" key="4">
    <source>
        <dbReference type="EMBL" id="CAH2210635.1"/>
    </source>
</evidence>
<keyword evidence="5" id="KW-1185">Reference proteome</keyword>
<dbReference type="GO" id="GO:0044571">
    <property type="term" value="P:[2Fe-2S] cluster assembly"/>
    <property type="evidence" value="ECO:0007669"/>
    <property type="project" value="InterPro"/>
</dbReference>
<dbReference type="GO" id="GO:0005739">
    <property type="term" value="C:mitochondrion"/>
    <property type="evidence" value="ECO:0007669"/>
    <property type="project" value="TreeGrafter"/>
</dbReference>
<evidence type="ECO:0000256" key="1">
    <source>
        <dbReference type="ARBA" id="ARBA00010476"/>
    </source>
</evidence>
<dbReference type="SUPFAM" id="SSF47144">
    <property type="entry name" value="HSC20 (HSCB), C-terminal oligomerisation domain"/>
    <property type="match status" value="1"/>
</dbReference>